<gene>
    <name evidence="2" type="ORF">QVD17_41945</name>
</gene>
<reference evidence="2" key="1">
    <citation type="journal article" date="2023" name="bioRxiv">
        <title>Improved chromosome-level genome assembly for marigold (Tagetes erecta).</title>
        <authorList>
            <person name="Jiang F."/>
            <person name="Yuan L."/>
            <person name="Wang S."/>
            <person name="Wang H."/>
            <person name="Xu D."/>
            <person name="Wang A."/>
            <person name="Fan W."/>
        </authorList>
    </citation>
    <scope>NUCLEOTIDE SEQUENCE</scope>
    <source>
        <strain evidence="2">WSJ</strain>
        <tissue evidence="2">Leaf</tissue>
    </source>
</reference>
<name>A0AAD8JML3_TARER</name>
<dbReference type="Pfam" id="PF10551">
    <property type="entry name" value="MULE"/>
    <property type="match status" value="1"/>
</dbReference>
<keyword evidence="3" id="KW-1185">Reference proteome</keyword>
<feature type="domain" description="MULE transposase" evidence="1">
    <location>
        <begin position="2"/>
        <end position="73"/>
    </location>
</feature>
<dbReference type="AlphaFoldDB" id="A0AAD8JML3"/>
<evidence type="ECO:0000313" key="3">
    <source>
        <dbReference type="Proteomes" id="UP001229421"/>
    </source>
</evidence>
<accession>A0AAD8JML3</accession>
<dbReference type="PANTHER" id="PTHR31973">
    <property type="entry name" value="POLYPROTEIN, PUTATIVE-RELATED"/>
    <property type="match status" value="1"/>
</dbReference>
<sequence>MILPVAYALVDEETNDSWKWFYQQFQENVQDPRQRKLYVISDRHAGILHAMNNLEAWKEPHAHHRFYLRHVRSNFASKFKNVTLKRMCWLLGSTTQEPKYERLMRELEATNKAASRYLKQIDKTKWTLLYDRGMRRWGNLMSQQRSPAKLLTSCFPCAAPAVDTNGSTLFLIFPPKHPFTTLFFLNIPF</sequence>
<evidence type="ECO:0000313" key="2">
    <source>
        <dbReference type="EMBL" id="KAK1406538.1"/>
    </source>
</evidence>
<dbReference type="EMBL" id="JAUHHV010000012">
    <property type="protein sequence ID" value="KAK1406538.1"/>
    <property type="molecule type" value="Genomic_DNA"/>
</dbReference>
<dbReference type="Proteomes" id="UP001229421">
    <property type="component" value="Unassembled WGS sequence"/>
</dbReference>
<dbReference type="PANTHER" id="PTHR31973:SF195">
    <property type="entry name" value="MUDR FAMILY TRANSPOSASE"/>
    <property type="match status" value="1"/>
</dbReference>
<dbReference type="InterPro" id="IPR018289">
    <property type="entry name" value="MULE_transposase_dom"/>
</dbReference>
<organism evidence="2 3">
    <name type="scientific">Tagetes erecta</name>
    <name type="common">African marigold</name>
    <dbReference type="NCBI Taxonomy" id="13708"/>
    <lineage>
        <taxon>Eukaryota</taxon>
        <taxon>Viridiplantae</taxon>
        <taxon>Streptophyta</taxon>
        <taxon>Embryophyta</taxon>
        <taxon>Tracheophyta</taxon>
        <taxon>Spermatophyta</taxon>
        <taxon>Magnoliopsida</taxon>
        <taxon>eudicotyledons</taxon>
        <taxon>Gunneridae</taxon>
        <taxon>Pentapetalae</taxon>
        <taxon>asterids</taxon>
        <taxon>campanulids</taxon>
        <taxon>Asterales</taxon>
        <taxon>Asteraceae</taxon>
        <taxon>Asteroideae</taxon>
        <taxon>Heliantheae alliance</taxon>
        <taxon>Tageteae</taxon>
        <taxon>Tagetes</taxon>
    </lineage>
</organism>
<proteinExistence type="predicted"/>
<protein>
    <recommendedName>
        <fullName evidence="1">MULE transposase domain-containing protein</fullName>
    </recommendedName>
</protein>
<evidence type="ECO:0000259" key="1">
    <source>
        <dbReference type="Pfam" id="PF10551"/>
    </source>
</evidence>
<comment type="caution">
    <text evidence="2">The sequence shown here is derived from an EMBL/GenBank/DDBJ whole genome shotgun (WGS) entry which is preliminary data.</text>
</comment>